<dbReference type="PANTHER" id="PTHR31985">
    <property type="entry name" value="ETHYLENE-RESPONSIVE TRANSCRIPTION FACTOR ERF042-RELATED"/>
    <property type="match status" value="1"/>
</dbReference>
<dbReference type="Gene3D" id="3.30.730.10">
    <property type="entry name" value="AP2/ERF domain"/>
    <property type="match status" value="1"/>
</dbReference>
<dbReference type="AlphaFoldDB" id="A0A1U8AUH1"/>
<dbReference type="eggNOG" id="ENOG502RZJ5">
    <property type="taxonomic scope" value="Eukaryota"/>
</dbReference>
<dbReference type="Proteomes" id="UP000189703">
    <property type="component" value="Unplaced"/>
</dbReference>
<evidence type="ECO:0000313" key="10">
    <source>
        <dbReference type="RefSeq" id="XP_010266557.1"/>
    </source>
</evidence>
<dbReference type="RefSeq" id="XP_010266557.1">
    <property type="nucleotide sequence ID" value="XM_010268255.2"/>
</dbReference>
<evidence type="ECO:0000256" key="5">
    <source>
        <dbReference type="ARBA" id="ARBA00023163"/>
    </source>
</evidence>
<feature type="region of interest" description="Disordered" evidence="8">
    <location>
        <begin position="1"/>
        <end position="34"/>
    </location>
</feature>
<evidence type="ECO:0000256" key="4">
    <source>
        <dbReference type="ARBA" id="ARBA00023159"/>
    </source>
</evidence>
<name>A0A1U8AUH1_NELNU</name>
<dbReference type="GO" id="GO:0003700">
    <property type="term" value="F:DNA-binding transcription factor activity"/>
    <property type="evidence" value="ECO:0007669"/>
    <property type="project" value="InterPro"/>
</dbReference>
<dbReference type="CDD" id="cd00018">
    <property type="entry name" value="AP2"/>
    <property type="match status" value="1"/>
</dbReference>
<keyword evidence="9" id="KW-1185">Reference proteome</keyword>
<evidence type="ECO:0000313" key="9">
    <source>
        <dbReference type="Proteomes" id="UP000189703"/>
    </source>
</evidence>
<dbReference type="GeneID" id="104604040"/>
<dbReference type="GO" id="GO:0005634">
    <property type="term" value="C:nucleus"/>
    <property type="evidence" value="ECO:0007669"/>
    <property type="project" value="UniProtKB-SubCell"/>
</dbReference>
<keyword evidence="2" id="KW-0805">Transcription regulation</keyword>
<dbReference type="PRINTS" id="PR00367">
    <property type="entry name" value="ETHRSPELEMNT"/>
</dbReference>
<accession>A0A1U8AUH1</accession>
<keyword evidence="5" id="KW-0804">Transcription</keyword>
<keyword evidence="4" id="KW-0010">Activator</keyword>
<proteinExistence type="inferred from homology"/>
<evidence type="ECO:0000256" key="1">
    <source>
        <dbReference type="ARBA" id="ARBA00004123"/>
    </source>
</evidence>
<reference evidence="10" key="1">
    <citation type="submission" date="2025-08" db="UniProtKB">
        <authorList>
            <consortium name="RefSeq"/>
        </authorList>
    </citation>
    <scope>IDENTIFICATION</scope>
</reference>
<dbReference type="GO" id="GO:0003677">
    <property type="term" value="F:DNA binding"/>
    <property type="evidence" value="ECO:0007669"/>
    <property type="project" value="UniProtKB-KW"/>
</dbReference>
<evidence type="ECO:0000256" key="8">
    <source>
        <dbReference type="SAM" id="MobiDB-lite"/>
    </source>
</evidence>
<dbReference type="OMA" id="QASYTED"/>
<keyword evidence="6" id="KW-0539">Nucleus</keyword>
<dbReference type="PANTHER" id="PTHR31985:SF151">
    <property type="entry name" value="ETHYLENE-RESPONSIVE TRANSCRIPTION FACTOR ERF023"/>
    <property type="match status" value="1"/>
</dbReference>
<gene>
    <name evidence="10" type="primary">LOC104604040</name>
</gene>
<comment type="similarity">
    <text evidence="7">Belongs to the AP2/ERF transcription factor family. ERF subfamily.</text>
</comment>
<evidence type="ECO:0000256" key="3">
    <source>
        <dbReference type="ARBA" id="ARBA00023125"/>
    </source>
</evidence>
<comment type="subcellular location">
    <subcellularLocation>
        <location evidence="1">Nucleus</location>
    </subcellularLocation>
</comment>
<sequence>MENPSYPEEDSTTPSPDTGLNLPKSDIKSGGTRHPVYRGVRKRRWGKWVSEIREPRKKSRIWLGSFPTPEMAARAYDVAAYCLRGHKALLNFPEEVELLPRPSTCTARDIQTAAAAAAAAAAIMSGSKKTNTNNEKSDSDGDGDDFWAEIELPELINFGTQVWSGTVAENSSELCHYYNWSDATWMD</sequence>
<dbReference type="InterPro" id="IPR036955">
    <property type="entry name" value="AP2/ERF_dom_sf"/>
</dbReference>
<feature type="region of interest" description="Disordered" evidence="8">
    <location>
        <begin position="124"/>
        <end position="144"/>
    </location>
</feature>
<dbReference type="SUPFAM" id="SSF54171">
    <property type="entry name" value="DNA-binding domain"/>
    <property type="match status" value="1"/>
</dbReference>
<dbReference type="FunCoup" id="A0A1U8AUH1">
    <property type="interactions" value="15"/>
</dbReference>
<protein>
    <submittedName>
        <fullName evidence="10">Ethylene-responsive transcription factor ERF023-like</fullName>
    </submittedName>
</protein>
<dbReference type="InterPro" id="IPR051032">
    <property type="entry name" value="AP2/ERF_TF_ERF_subfamily"/>
</dbReference>
<dbReference type="Pfam" id="PF00847">
    <property type="entry name" value="AP2"/>
    <property type="match status" value="1"/>
</dbReference>
<evidence type="ECO:0000256" key="6">
    <source>
        <dbReference type="ARBA" id="ARBA00023242"/>
    </source>
</evidence>
<dbReference type="InterPro" id="IPR001471">
    <property type="entry name" value="AP2/ERF_dom"/>
</dbReference>
<dbReference type="InterPro" id="IPR016177">
    <property type="entry name" value="DNA-bd_dom_sf"/>
</dbReference>
<dbReference type="FunFam" id="3.30.730.10:FF:000001">
    <property type="entry name" value="Ethylene-responsive transcription factor 2"/>
    <property type="match status" value="1"/>
</dbReference>
<evidence type="ECO:0000256" key="2">
    <source>
        <dbReference type="ARBA" id="ARBA00023015"/>
    </source>
</evidence>
<organism evidence="9 10">
    <name type="scientific">Nelumbo nucifera</name>
    <name type="common">Sacred lotus</name>
    <dbReference type="NCBI Taxonomy" id="4432"/>
    <lineage>
        <taxon>Eukaryota</taxon>
        <taxon>Viridiplantae</taxon>
        <taxon>Streptophyta</taxon>
        <taxon>Embryophyta</taxon>
        <taxon>Tracheophyta</taxon>
        <taxon>Spermatophyta</taxon>
        <taxon>Magnoliopsida</taxon>
        <taxon>Proteales</taxon>
        <taxon>Nelumbonaceae</taxon>
        <taxon>Nelumbo</taxon>
    </lineage>
</organism>
<dbReference type="PROSITE" id="PS51032">
    <property type="entry name" value="AP2_ERF"/>
    <property type="match status" value="1"/>
</dbReference>
<dbReference type="SMART" id="SM00380">
    <property type="entry name" value="AP2"/>
    <property type="match status" value="1"/>
</dbReference>
<evidence type="ECO:0000256" key="7">
    <source>
        <dbReference type="ARBA" id="ARBA00024343"/>
    </source>
</evidence>
<dbReference type="OrthoDB" id="1932364at2759"/>
<dbReference type="KEGG" id="nnu:104604040"/>
<keyword evidence="3" id="KW-0238">DNA-binding</keyword>